<dbReference type="InterPro" id="IPR003661">
    <property type="entry name" value="HisK_dim/P_dom"/>
</dbReference>
<dbReference type="EC" id="2.7.13.3" evidence="3"/>
<dbReference type="GO" id="GO:0005886">
    <property type="term" value="C:plasma membrane"/>
    <property type="evidence" value="ECO:0007669"/>
    <property type="project" value="UniProtKB-SubCell"/>
</dbReference>
<proteinExistence type="predicted"/>
<evidence type="ECO:0000256" key="7">
    <source>
        <dbReference type="ARBA" id="ARBA00023012"/>
    </source>
</evidence>
<keyword evidence="6" id="KW-0418">Kinase</keyword>
<comment type="catalytic activity">
    <reaction evidence="1">
        <text>ATP + protein L-histidine = ADP + protein N-phospho-L-histidine.</text>
        <dbReference type="EC" id="2.7.13.3"/>
    </reaction>
</comment>
<comment type="caution">
    <text evidence="11">The sequence shown here is derived from an EMBL/GenBank/DDBJ whole genome shotgun (WGS) entry which is preliminary data.</text>
</comment>
<feature type="transmembrane region" description="Helical" evidence="8">
    <location>
        <begin position="282"/>
        <end position="304"/>
    </location>
</feature>
<evidence type="ECO:0000256" key="4">
    <source>
        <dbReference type="ARBA" id="ARBA00022553"/>
    </source>
</evidence>
<dbReference type="InterPro" id="IPR036890">
    <property type="entry name" value="HATPase_C_sf"/>
</dbReference>
<dbReference type="SMART" id="SM00387">
    <property type="entry name" value="HATPase_c"/>
    <property type="match status" value="1"/>
</dbReference>
<dbReference type="InterPro" id="IPR004358">
    <property type="entry name" value="Sig_transdc_His_kin-like_C"/>
</dbReference>
<dbReference type="OrthoDB" id="567977at2"/>
<dbReference type="PROSITE" id="PS50109">
    <property type="entry name" value="HIS_KIN"/>
    <property type="match status" value="1"/>
</dbReference>
<keyword evidence="12" id="KW-1185">Reference proteome</keyword>
<dbReference type="InterPro" id="IPR050736">
    <property type="entry name" value="Sensor_HK_Regulatory"/>
</dbReference>
<dbReference type="PRINTS" id="PR00344">
    <property type="entry name" value="BCTRLSENSOR"/>
</dbReference>
<evidence type="ECO:0000256" key="8">
    <source>
        <dbReference type="SAM" id="Phobius"/>
    </source>
</evidence>
<dbReference type="SUPFAM" id="SSF53850">
    <property type="entry name" value="Periplasmic binding protein-like II"/>
    <property type="match status" value="1"/>
</dbReference>
<dbReference type="SUPFAM" id="SSF55874">
    <property type="entry name" value="ATPase domain of HSP90 chaperone/DNA topoisomerase II/histidine kinase"/>
    <property type="match status" value="1"/>
</dbReference>
<evidence type="ECO:0000259" key="10">
    <source>
        <dbReference type="PROSITE" id="PS50109"/>
    </source>
</evidence>
<keyword evidence="7" id="KW-0902">Two-component regulatory system</keyword>
<dbReference type="RefSeq" id="WP_099861061.1">
    <property type="nucleotide sequence ID" value="NZ_PEOG01000017.1"/>
</dbReference>
<evidence type="ECO:0000256" key="6">
    <source>
        <dbReference type="ARBA" id="ARBA00022777"/>
    </source>
</evidence>
<evidence type="ECO:0000256" key="3">
    <source>
        <dbReference type="ARBA" id="ARBA00012438"/>
    </source>
</evidence>
<protein>
    <recommendedName>
        <fullName evidence="3">histidine kinase</fullName>
        <ecNumber evidence="3">2.7.13.3</ecNumber>
    </recommendedName>
</protein>
<dbReference type="PANTHER" id="PTHR43711:SF26">
    <property type="entry name" value="SENSOR HISTIDINE KINASE RCSC"/>
    <property type="match status" value="1"/>
</dbReference>
<dbReference type="Gene3D" id="3.30.565.10">
    <property type="entry name" value="Histidine kinase-like ATPase, C-terminal domain"/>
    <property type="match status" value="1"/>
</dbReference>
<keyword evidence="8" id="KW-0472">Membrane</keyword>
<dbReference type="Gene3D" id="3.40.190.10">
    <property type="entry name" value="Periplasmic binding protein-like II"/>
    <property type="match status" value="2"/>
</dbReference>
<sequence>MVPHFLPRCLPALPRLLPLLAAVVAAWLALAGQGHADPRDWLTAEERAWVAQHPVLRVGGSASYGPFTYVDEDGRITGLSLDYARRLSELTGLRFEFQPPQTFAENLDDLASGELDLQMSMRETPERAQRFGFTRPYITVPAVLLRRAGTSGDPLRPGESVAVARGYAVVEFLRDRYATNPLQVEVDDRTVLRRLAGGEVGAAVMDLAGATYLMRRDGIGNLRVVEDIGFAYGLGIGYRRDWPMLGRILDKALTRIGDDERQAIADRWITQDTAAMRWQRRALWGVGIALALVLLGLGLALLWNRALQRQVRLRGELLQRELGERMRLQDADRARELAEVTSRTKSEFLSQASHELRTPLNAVLGFSQLLAHDPQRPLDETQRARLRHIDEAAKHLLVLIEDMMTLSRAEANTLTVQSLPLQAGPLLRRVVALSQPAAQAAGVDLRIGLTPEEDSTLPLVQADPIRLEQVLHNLISNAIKYNRRGGWVQVHASAESRGFRIEVVDNGIGLSVEQRSQLFQPFNRLGREEQPGHGIGLVICKQLMERMGGRILVDSESGHGSRFTLELPAVAGTA</sequence>
<dbReference type="InterPro" id="IPR036097">
    <property type="entry name" value="HisK_dim/P_sf"/>
</dbReference>
<dbReference type="Gene3D" id="1.10.287.130">
    <property type="match status" value="1"/>
</dbReference>
<name>A0A2G9CBA1_9BURK</name>
<gene>
    <name evidence="11" type="ORF">CS062_08075</name>
</gene>
<dbReference type="CDD" id="cd00082">
    <property type="entry name" value="HisKA"/>
    <property type="match status" value="1"/>
</dbReference>
<keyword evidence="8" id="KW-1133">Transmembrane helix</keyword>
<evidence type="ECO:0000256" key="9">
    <source>
        <dbReference type="SAM" id="SignalP"/>
    </source>
</evidence>
<evidence type="ECO:0000313" key="11">
    <source>
        <dbReference type="EMBL" id="PIM53708.1"/>
    </source>
</evidence>
<dbReference type="SUPFAM" id="SSF47384">
    <property type="entry name" value="Homodimeric domain of signal transducing histidine kinase"/>
    <property type="match status" value="1"/>
</dbReference>
<organism evidence="11 12">
    <name type="scientific">Roseateles chitinivorans</name>
    <dbReference type="NCBI Taxonomy" id="2917965"/>
    <lineage>
        <taxon>Bacteria</taxon>
        <taxon>Pseudomonadati</taxon>
        <taxon>Pseudomonadota</taxon>
        <taxon>Betaproteobacteria</taxon>
        <taxon>Burkholderiales</taxon>
        <taxon>Sphaerotilaceae</taxon>
        <taxon>Roseateles</taxon>
    </lineage>
</organism>
<evidence type="ECO:0000256" key="2">
    <source>
        <dbReference type="ARBA" id="ARBA00004429"/>
    </source>
</evidence>
<dbReference type="Pfam" id="PF00497">
    <property type="entry name" value="SBP_bac_3"/>
    <property type="match status" value="1"/>
</dbReference>
<comment type="subcellular location">
    <subcellularLocation>
        <location evidence="2">Cell inner membrane</location>
        <topology evidence="2">Multi-pass membrane protein</topology>
    </subcellularLocation>
</comment>
<dbReference type="Proteomes" id="UP000231501">
    <property type="component" value="Unassembled WGS sequence"/>
</dbReference>
<keyword evidence="8" id="KW-0812">Transmembrane</keyword>
<dbReference type="InterPro" id="IPR003594">
    <property type="entry name" value="HATPase_dom"/>
</dbReference>
<keyword evidence="5" id="KW-0808">Transferase</keyword>
<keyword evidence="9" id="KW-0732">Signal</keyword>
<dbReference type="CDD" id="cd00075">
    <property type="entry name" value="HATPase"/>
    <property type="match status" value="1"/>
</dbReference>
<evidence type="ECO:0000313" key="12">
    <source>
        <dbReference type="Proteomes" id="UP000231501"/>
    </source>
</evidence>
<feature type="signal peptide" evidence="9">
    <location>
        <begin position="1"/>
        <end position="36"/>
    </location>
</feature>
<dbReference type="PANTHER" id="PTHR43711">
    <property type="entry name" value="TWO-COMPONENT HISTIDINE KINASE"/>
    <property type="match status" value="1"/>
</dbReference>
<keyword evidence="4" id="KW-0597">Phosphoprotein</keyword>
<dbReference type="FunFam" id="3.30.565.10:FF:000006">
    <property type="entry name" value="Sensor histidine kinase WalK"/>
    <property type="match status" value="1"/>
</dbReference>
<accession>A0A2G9CBA1</accession>
<dbReference type="CDD" id="cd01007">
    <property type="entry name" value="PBP2_BvgS_HisK_like"/>
    <property type="match status" value="1"/>
</dbReference>
<dbReference type="Pfam" id="PF00512">
    <property type="entry name" value="HisKA"/>
    <property type="match status" value="1"/>
</dbReference>
<evidence type="ECO:0000256" key="1">
    <source>
        <dbReference type="ARBA" id="ARBA00000085"/>
    </source>
</evidence>
<dbReference type="EMBL" id="PEOG01000017">
    <property type="protein sequence ID" value="PIM53708.1"/>
    <property type="molecule type" value="Genomic_DNA"/>
</dbReference>
<dbReference type="GO" id="GO:0000155">
    <property type="term" value="F:phosphorelay sensor kinase activity"/>
    <property type="evidence" value="ECO:0007669"/>
    <property type="project" value="InterPro"/>
</dbReference>
<dbReference type="SMART" id="SM00388">
    <property type="entry name" value="HisKA"/>
    <property type="match status" value="1"/>
</dbReference>
<dbReference type="InterPro" id="IPR001638">
    <property type="entry name" value="Solute-binding_3/MltF_N"/>
</dbReference>
<evidence type="ECO:0000256" key="5">
    <source>
        <dbReference type="ARBA" id="ARBA00022679"/>
    </source>
</evidence>
<feature type="chain" id="PRO_5013896816" description="histidine kinase" evidence="9">
    <location>
        <begin position="37"/>
        <end position="574"/>
    </location>
</feature>
<dbReference type="AlphaFoldDB" id="A0A2G9CBA1"/>
<dbReference type="InterPro" id="IPR005467">
    <property type="entry name" value="His_kinase_dom"/>
</dbReference>
<feature type="domain" description="Histidine kinase" evidence="10">
    <location>
        <begin position="351"/>
        <end position="571"/>
    </location>
</feature>
<reference evidence="11 12" key="1">
    <citation type="submission" date="2017-11" db="EMBL/GenBank/DDBJ databases">
        <title>Draft genome sequence of Mitsuaria sp. HWN-4.</title>
        <authorList>
            <person name="Gundlapally S.R."/>
        </authorList>
    </citation>
    <scope>NUCLEOTIDE SEQUENCE [LARGE SCALE GENOMIC DNA]</scope>
    <source>
        <strain evidence="11 12">HWN-4</strain>
    </source>
</reference>
<dbReference type="SMART" id="SM00062">
    <property type="entry name" value="PBPb"/>
    <property type="match status" value="1"/>
</dbReference>
<dbReference type="Pfam" id="PF02518">
    <property type="entry name" value="HATPase_c"/>
    <property type="match status" value="1"/>
</dbReference>